<feature type="transmembrane region" description="Helical" evidence="2">
    <location>
        <begin position="12"/>
        <end position="33"/>
    </location>
</feature>
<reference evidence="3 4" key="1">
    <citation type="submission" date="2017-09" db="EMBL/GenBank/DDBJ databases">
        <title>SPAdes assembly of the Mesoplasma lactucae genome.</title>
        <authorList>
            <person name="Knight T.F."/>
            <person name="Rubinstein R."/>
            <person name="Citino T."/>
        </authorList>
    </citation>
    <scope>NUCLEOTIDE SEQUENCE [LARGE SCALE GENOMIC DNA]</scope>
    <source>
        <strain evidence="3 4">831-C4</strain>
    </source>
</reference>
<dbReference type="Proteomes" id="UP000232227">
    <property type="component" value="Chromosome"/>
</dbReference>
<gene>
    <name evidence="3" type="ORF">CP520_01430</name>
</gene>
<keyword evidence="2" id="KW-1133">Transmembrane helix</keyword>
<name>A0A291IRK9_9MOLU</name>
<feature type="compositionally biased region" description="Basic and acidic residues" evidence="1">
    <location>
        <begin position="163"/>
        <end position="173"/>
    </location>
</feature>
<dbReference type="AlphaFoldDB" id="A0A291IRK9"/>
<accession>A0A291IRK9</accession>
<feature type="transmembrane region" description="Helical" evidence="2">
    <location>
        <begin position="88"/>
        <end position="112"/>
    </location>
</feature>
<keyword evidence="2" id="KW-0472">Membrane</keyword>
<evidence type="ECO:0000256" key="1">
    <source>
        <dbReference type="SAM" id="MobiDB-lite"/>
    </source>
</evidence>
<evidence type="ECO:0000256" key="2">
    <source>
        <dbReference type="SAM" id="Phobius"/>
    </source>
</evidence>
<organism evidence="3 4">
    <name type="scientific">Mesoplasma lactucae ATCC 49193</name>
    <dbReference type="NCBI Taxonomy" id="81460"/>
    <lineage>
        <taxon>Bacteria</taxon>
        <taxon>Bacillati</taxon>
        <taxon>Mycoplasmatota</taxon>
        <taxon>Mollicutes</taxon>
        <taxon>Entomoplasmatales</taxon>
        <taxon>Entomoplasmataceae</taxon>
        <taxon>Mesoplasma</taxon>
    </lineage>
</organism>
<evidence type="ECO:0000313" key="3">
    <source>
        <dbReference type="EMBL" id="ATG97419.1"/>
    </source>
</evidence>
<protein>
    <submittedName>
        <fullName evidence="3">Uncharacterized protein</fullName>
    </submittedName>
</protein>
<evidence type="ECO:0000313" key="4">
    <source>
        <dbReference type="Proteomes" id="UP000232227"/>
    </source>
</evidence>
<keyword evidence="4" id="KW-1185">Reference proteome</keyword>
<keyword evidence="2" id="KW-0812">Transmembrane</keyword>
<feature type="compositionally biased region" description="Basic and acidic residues" evidence="1">
    <location>
        <begin position="180"/>
        <end position="202"/>
    </location>
</feature>
<dbReference type="EMBL" id="CP023668">
    <property type="protein sequence ID" value="ATG97419.1"/>
    <property type="molecule type" value="Genomic_DNA"/>
</dbReference>
<feature type="region of interest" description="Disordered" evidence="1">
    <location>
        <begin position="163"/>
        <end position="225"/>
    </location>
</feature>
<proteinExistence type="predicted"/>
<dbReference type="RefSeq" id="WP_096862707.1">
    <property type="nucleotide sequence ID" value="NZ_CP023668.1"/>
</dbReference>
<feature type="transmembrane region" description="Helical" evidence="2">
    <location>
        <begin position="45"/>
        <end position="68"/>
    </location>
</feature>
<feature type="transmembrane region" description="Helical" evidence="2">
    <location>
        <begin position="118"/>
        <end position="140"/>
    </location>
</feature>
<sequence length="225" mass="25711">MKKEMNTKTYNLTKYIATIGAVLLFTAPLLSFLSEWKDIFKDNRGTLAGVTLALEIIGVVLIVFYMFLRWSYFKKTTFTHTKKDRPYLMASFGLYTLGIILSFIYVILVIAIKGHRTGMMITFAPMYVIEFVSLVAASIFESMSRLQEQVYLAELENEHVEKQAKASKTEKKKYSTSGVKRTDAAAEMLAKDESKPKKKNIDVDEELQQQLQDALNESDKDEIKD</sequence>
<dbReference type="KEGG" id="mlac:CP520_01430"/>